<dbReference type="EMBL" id="AM422018">
    <property type="protein sequence ID" value="CAM11452.1"/>
    <property type="molecule type" value="Genomic_DNA"/>
</dbReference>
<protein>
    <submittedName>
        <fullName evidence="1">Uncharacterized protein</fullName>
    </submittedName>
</protein>
<dbReference type="Proteomes" id="UP000008323">
    <property type="component" value="Chromosome"/>
</dbReference>
<proteinExistence type="predicted"/>
<gene>
    <name evidence="1" type="ordered locus">PA0117</name>
</gene>
<sequence length="47" mass="5701">MVCQEIRNQNLSQQRKNNYPLKTIVYDSLFCYTSKKLFNNTFNNSFF</sequence>
<evidence type="ECO:0000313" key="2">
    <source>
        <dbReference type="Proteomes" id="UP000008323"/>
    </source>
</evidence>
<reference evidence="1 2" key="1">
    <citation type="journal article" date="2008" name="J. Bacteriol.">
        <title>Comparative genome analysis of 'Candidatus Phytoplasma australiense' (subgroup tuf-Australia I; rp-A) and 'Ca. Phytoplasma asteris' strains OY-M and AY-WB.</title>
        <authorList>
            <person name="Tran-Nguyen L.T."/>
            <person name="Kube M."/>
            <person name="Schneider B."/>
            <person name="Reinhardt R."/>
            <person name="Gibb K.S."/>
        </authorList>
    </citation>
    <scope>NUCLEOTIDE SEQUENCE [LARGE SCALE GENOMIC DNA]</scope>
</reference>
<accession>B1V920</accession>
<dbReference type="KEGG" id="pal:PA0117"/>
<evidence type="ECO:0000313" key="1">
    <source>
        <dbReference type="EMBL" id="CAM11452.1"/>
    </source>
</evidence>
<name>B1V920_PHYAS</name>
<organism evidence="1 2">
    <name type="scientific">Phytoplasma australiense</name>
    <dbReference type="NCBI Taxonomy" id="59748"/>
    <lineage>
        <taxon>Bacteria</taxon>
        <taxon>Bacillati</taxon>
        <taxon>Mycoplasmatota</taxon>
        <taxon>Mollicutes</taxon>
        <taxon>Acholeplasmatales</taxon>
        <taxon>Acholeplasmataceae</taxon>
        <taxon>Candidatus Phytoplasma</taxon>
        <taxon>16SrXII (Stolbur group)</taxon>
    </lineage>
</organism>
<dbReference type="AlphaFoldDB" id="B1V920"/>